<comment type="caution">
    <text evidence="1">The sequence shown here is derived from an EMBL/GenBank/DDBJ whole genome shotgun (WGS) entry which is preliminary data.</text>
</comment>
<reference evidence="1 2" key="1">
    <citation type="journal article" date="2018" name="Sci. Rep.">
        <title>Genomic signatures of local adaptation to the degree of environmental predictability in rotifers.</title>
        <authorList>
            <person name="Franch-Gras L."/>
            <person name="Hahn C."/>
            <person name="Garcia-Roger E.M."/>
            <person name="Carmona M.J."/>
            <person name="Serra M."/>
            <person name="Gomez A."/>
        </authorList>
    </citation>
    <scope>NUCLEOTIDE SEQUENCE [LARGE SCALE GENOMIC DNA]</scope>
    <source>
        <strain evidence="1">HYR1</strain>
    </source>
</reference>
<evidence type="ECO:0000313" key="1">
    <source>
        <dbReference type="EMBL" id="RNA14145.1"/>
    </source>
</evidence>
<dbReference type="AlphaFoldDB" id="A0A3M7QT41"/>
<dbReference type="EMBL" id="REGN01005252">
    <property type="protein sequence ID" value="RNA14145.1"/>
    <property type="molecule type" value="Genomic_DNA"/>
</dbReference>
<sequence length="86" mass="10072">MKVTPIYIASEANPADEISRIKWNEIEYDPGRILNKLKIHVEMVHPLENSFRYNNQEELFVKTEASRISLSLKRQSSKSEKLLAKR</sequence>
<organism evidence="1 2">
    <name type="scientific">Brachionus plicatilis</name>
    <name type="common">Marine rotifer</name>
    <name type="synonym">Brachionus muelleri</name>
    <dbReference type="NCBI Taxonomy" id="10195"/>
    <lineage>
        <taxon>Eukaryota</taxon>
        <taxon>Metazoa</taxon>
        <taxon>Spiralia</taxon>
        <taxon>Gnathifera</taxon>
        <taxon>Rotifera</taxon>
        <taxon>Eurotatoria</taxon>
        <taxon>Monogononta</taxon>
        <taxon>Pseudotrocha</taxon>
        <taxon>Ploima</taxon>
        <taxon>Brachionidae</taxon>
        <taxon>Brachionus</taxon>
    </lineage>
</organism>
<accession>A0A3M7QT41</accession>
<protein>
    <submittedName>
        <fullName evidence="1">Uncharacterized protein</fullName>
    </submittedName>
</protein>
<keyword evidence="2" id="KW-1185">Reference proteome</keyword>
<evidence type="ECO:0000313" key="2">
    <source>
        <dbReference type="Proteomes" id="UP000276133"/>
    </source>
</evidence>
<dbReference type="Proteomes" id="UP000276133">
    <property type="component" value="Unassembled WGS sequence"/>
</dbReference>
<proteinExistence type="predicted"/>
<name>A0A3M7QT41_BRAPC</name>
<gene>
    <name evidence="1" type="ORF">BpHYR1_010093</name>
</gene>